<evidence type="ECO:0000313" key="2">
    <source>
        <dbReference type="EMBL" id="CAF1266528.1"/>
    </source>
</evidence>
<dbReference type="SUPFAM" id="SSF53098">
    <property type="entry name" value="Ribonuclease H-like"/>
    <property type="match status" value="1"/>
</dbReference>
<comment type="caution">
    <text evidence="2">The sequence shown here is derived from an EMBL/GenBank/DDBJ whole genome shotgun (WGS) entry which is preliminary data.</text>
</comment>
<keyword evidence="3" id="KW-1185">Reference proteome</keyword>
<dbReference type="Gene3D" id="1.10.10.1070">
    <property type="entry name" value="Zinc finger, BED domain-containing"/>
    <property type="match status" value="1"/>
</dbReference>
<dbReference type="InterPro" id="IPR052717">
    <property type="entry name" value="Vacuolar_transposase_reg"/>
</dbReference>
<sequence length="737" mass="85131">MANANLSSSSMEDDLIIDSSPPSTTQTYTKEQLKLKFKLANIDEISNKKAKDIKEKTEEIKRLLSRRTDRFTIVANGINKTHLASWWSNFGFAKETVLGESFLVTNFVSCQHCFTTYRYGSSSTESISRHQCNSTSPTSNKSSAVEYAFTLDKHVFKEKKTFSHLEQQNLTKLFSNWICDNLRPISIVDDSGLREVCSFFYSLGEKHFGRSMDLNTLFQSRQTISRSISNEAKQYRDCLSELIKEPLKSQSLTLSPDMWTDRYRQLSYLGVTVTFVDSHLHFRKFTLCCRSFPVELTKTGENISKVLKEELTRYGIERFDCVQWVSDRGSNFIRCFNLNMIEPIFCFAHRIHNVLTITFINKKIDGYFNDVDIDDIPDNLAEADLLADQHLPLSAKRVLLTIKYTKALVQYVKKSNLNELIVKLGDEGTTTLKQSVPTRWLSLFTCAESVYSNFDTIILALENHRATKYMNDLTKYNLLDILLLLAPLHSALGAIQTDETPSLHLVVPFYQKLLRDYGSYYKLLLSAKKKFPSIFQTSFAVDYLVTEPSGVEFFRQRILEKLTEVFIFDDRHYMAMCLHPAQRELDDVAYQIRNNCYSNIRKYLQENESQSAIVTTDRTLSSKKRRKLLHKFLDEDDDEGGKEQMEVFFEPDFDTDNDIDLIHKPDGVRPTSPSTVSTEFSYRTNYQAFKPDELDQYLEADFPSSIVKENPLEFWSTEFASERFPLLKSLALTVELF</sequence>
<proteinExistence type="predicted"/>
<dbReference type="PANTHER" id="PTHR46169">
    <property type="entry name" value="DNA REPLICATION-RELATED ELEMENT FACTOR, ISOFORM A"/>
    <property type="match status" value="1"/>
</dbReference>
<dbReference type="SUPFAM" id="SSF140996">
    <property type="entry name" value="Hermes dimerisation domain"/>
    <property type="match status" value="1"/>
</dbReference>
<reference evidence="2" key="1">
    <citation type="submission" date="2021-02" db="EMBL/GenBank/DDBJ databases">
        <authorList>
            <person name="Nowell W R."/>
        </authorList>
    </citation>
    <scope>NUCLEOTIDE SEQUENCE</scope>
</reference>
<dbReference type="Proteomes" id="UP000663828">
    <property type="component" value="Unassembled WGS sequence"/>
</dbReference>
<dbReference type="InterPro" id="IPR012337">
    <property type="entry name" value="RNaseH-like_sf"/>
</dbReference>
<organism evidence="2 3">
    <name type="scientific">Adineta ricciae</name>
    <name type="common">Rotifer</name>
    <dbReference type="NCBI Taxonomy" id="249248"/>
    <lineage>
        <taxon>Eukaryota</taxon>
        <taxon>Metazoa</taxon>
        <taxon>Spiralia</taxon>
        <taxon>Gnathifera</taxon>
        <taxon>Rotifera</taxon>
        <taxon>Eurotatoria</taxon>
        <taxon>Bdelloidea</taxon>
        <taxon>Adinetida</taxon>
        <taxon>Adinetidae</taxon>
        <taxon>Adineta</taxon>
    </lineage>
</organism>
<dbReference type="AlphaFoldDB" id="A0A815B7X2"/>
<dbReference type="GO" id="GO:0006357">
    <property type="term" value="P:regulation of transcription by RNA polymerase II"/>
    <property type="evidence" value="ECO:0007669"/>
    <property type="project" value="TreeGrafter"/>
</dbReference>
<evidence type="ECO:0000256" key="1">
    <source>
        <dbReference type="SAM" id="MobiDB-lite"/>
    </source>
</evidence>
<evidence type="ECO:0008006" key="4">
    <source>
        <dbReference type="Google" id="ProtNLM"/>
    </source>
</evidence>
<protein>
    <recommendedName>
        <fullName evidence="4">Transposase</fullName>
    </recommendedName>
</protein>
<feature type="region of interest" description="Disordered" evidence="1">
    <location>
        <begin position="1"/>
        <end position="25"/>
    </location>
</feature>
<dbReference type="PANTHER" id="PTHR46169:SF29">
    <property type="entry name" value="DNA REPLICATION-RELATED ELEMENT FACTOR, ISOFORM A"/>
    <property type="match status" value="1"/>
</dbReference>
<evidence type="ECO:0000313" key="3">
    <source>
        <dbReference type="Proteomes" id="UP000663828"/>
    </source>
</evidence>
<dbReference type="GO" id="GO:0005634">
    <property type="term" value="C:nucleus"/>
    <property type="evidence" value="ECO:0007669"/>
    <property type="project" value="TreeGrafter"/>
</dbReference>
<accession>A0A815B7X2</accession>
<name>A0A815B7X2_ADIRI</name>
<dbReference type="EMBL" id="CAJNOR010002236">
    <property type="protein sequence ID" value="CAF1266528.1"/>
    <property type="molecule type" value="Genomic_DNA"/>
</dbReference>
<gene>
    <name evidence="2" type="ORF">XAT740_LOCUS27060</name>
</gene>
<feature type="compositionally biased region" description="Polar residues" evidence="1">
    <location>
        <begin position="1"/>
        <end position="10"/>
    </location>
</feature>